<evidence type="ECO:0000313" key="2">
    <source>
        <dbReference type="Proteomes" id="UP001151760"/>
    </source>
</evidence>
<keyword evidence="2" id="KW-1185">Reference proteome</keyword>
<accession>A0ABQ5D3Q1</accession>
<reference evidence="1" key="2">
    <citation type="submission" date="2022-01" db="EMBL/GenBank/DDBJ databases">
        <authorList>
            <person name="Yamashiro T."/>
            <person name="Shiraishi A."/>
            <person name="Satake H."/>
            <person name="Nakayama K."/>
        </authorList>
    </citation>
    <scope>NUCLEOTIDE SEQUENCE</scope>
</reference>
<protein>
    <submittedName>
        <fullName evidence="1">Uncharacterized protein</fullName>
    </submittedName>
</protein>
<organism evidence="1 2">
    <name type="scientific">Tanacetum coccineum</name>
    <dbReference type="NCBI Taxonomy" id="301880"/>
    <lineage>
        <taxon>Eukaryota</taxon>
        <taxon>Viridiplantae</taxon>
        <taxon>Streptophyta</taxon>
        <taxon>Embryophyta</taxon>
        <taxon>Tracheophyta</taxon>
        <taxon>Spermatophyta</taxon>
        <taxon>Magnoliopsida</taxon>
        <taxon>eudicotyledons</taxon>
        <taxon>Gunneridae</taxon>
        <taxon>Pentapetalae</taxon>
        <taxon>asterids</taxon>
        <taxon>campanulids</taxon>
        <taxon>Asterales</taxon>
        <taxon>Asteraceae</taxon>
        <taxon>Asteroideae</taxon>
        <taxon>Anthemideae</taxon>
        <taxon>Anthemidinae</taxon>
        <taxon>Tanacetum</taxon>
    </lineage>
</organism>
<evidence type="ECO:0000313" key="1">
    <source>
        <dbReference type="EMBL" id="GJT33593.1"/>
    </source>
</evidence>
<comment type="caution">
    <text evidence="1">The sequence shown here is derived from an EMBL/GenBank/DDBJ whole genome shotgun (WGS) entry which is preliminary data.</text>
</comment>
<dbReference type="Proteomes" id="UP001151760">
    <property type="component" value="Unassembled WGS sequence"/>
</dbReference>
<dbReference type="EMBL" id="BQNB010014891">
    <property type="protein sequence ID" value="GJT33593.1"/>
    <property type="molecule type" value="Genomic_DNA"/>
</dbReference>
<name>A0ABQ5D3Q1_9ASTR</name>
<reference evidence="1" key="1">
    <citation type="journal article" date="2022" name="Int. J. Mol. Sci.">
        <title>Draft Genome of Tanacetum Coccineum: Genomic Comparison of Closely Related Tanacetum-Family Plants.</title>
        <authorList>
            <person name="Yamashiro T."/>
            <person name="Shiraishi A."/>
            <person name="Nakayama K."/>
            <person name="Satake H."/>
        </authorList>
    </citation>
    <scope>NUCLEOTIDE SEQUENCE</scope>
</reference>
<gene>
    <name evidence="1" type="ORF">Tco_0924012</name>
</gene>
<proteinExistence type="predicted"/>
<sequence length="257" mass="29872">MVLSHFPCDFAQKHLSDTQVITVKMEILLEPTSNKLMVGLRYSDTVVLLKATKLLKLKKHQERCIIKAVQVKQIKKGVFRLSEHERKVEALSKVDHSEVIKESVQANVRLKALFEKYSKRLQLFLLNLLLLLDNLLPEQLTEELVKEPIHEVAMDVEEPILDDVVTARRADRQEYPFKEGDFSRLHLNDIEYMLLFHVQNKLFNLLGDDIVDLVNALRMFTQSLVIKKRVKDVQLGVESYQKKLNNPHKPQKEFPGI</sequence>